<evidence type="ECO:0000256" key="27">
    <source>
        <dbReference type="SAM" id="Phobius"/>
    </source>
</evidence>
<evidence type="ECO:0000256" key="24">
    <source>
        <dbReference type="PROSITE-ProRule" id="PRU00323"/>
    </source>
</evidence>
<keyword evidence="12 27" id="KW-1133">Transmembrane helix</keyword>
<dbReference type="Gene3D" id="3.10.100.10">
    <property type="entry name" value="Mannose-Binding Protein A, subunit A"/>
    <property type="match status" value="1"/>
</dbReference>
<feature type="coiled-coil region" evidence="25">
    <location>
        <begin position="46"/>
        <end position="73"/>
    </location>
</feature>
<evidence type="ECO:0000256" key="9">
    <source>
        <dbReference type="ARBA" id="ARBA00022729"/>
    </source>
</evidence>
<keyword evidence="13 27" id="KW-0472">Membrane</keyword>
<feature type="region of interest" description="Disordered" evidence="26">
    <location>
        <begin position="325"/>
        <end position="388"/>
    </location>
</feature>
<sequence>MWTFLLGVIFGILASGRSDQLQVNSRSCSFSGVFLAEGASRHSLSFDMAQKVCEQLESTMASLEQVQEAYNNNMQTCRYGWTTNGSTVILRHKEHENCAKNMTGFITHIPTTGDFDAYCYDENVGPEKNCSKAFQKTEASLLDPPASTSAQPLTQDAAEPETTSTSQSDGVFQSQTGTPTEEEASPIPATTPAHWSEDESKNPVEGSSLGGSNISVVSSFTTMEPDSADGSGIEPTITLTDNVIPVTQVGTTMSSEKKPAEPTVAKLNPQGRNIVGPAPADDEKQKGGSSSDWLVVLGVIVAVAAILFVCAAVARRRGLCGRTQTLNITPRNSSDGNGVAAAPSSSNNPEREQEMVTLMNKENIQENGNTEEFTVIKLEESPDKDQQA</sequence>
<evidence type="ECO:0000256" key="16">
    <source>
        <dbReference type="ARBA" id="ARBA00023180"/>
    </source>
</evidence>
<keyword evidence="17" id="KW-0966">Cell projection</keyword>
<evidence type="ECO:0000256" key="7">
    <source>
        <dbReference type="ARBA" id="ARBA00022553"/>
    </source>
</evidence>
<evidence type="ECO:0000256" key="21">
    <source>
        <dbReference type="ARBA" id="ARBA00031823"/>
    </source>
</evidence>
<evidence type="ECO:0000256" key="6">
    <source>
        <dbReference type="ARBA" id="ARBA00022525"/>
    </source>
</evidence>
<feature type="compositionally biased region" description="Polar residues" evidence="26">
    <location>
        <begin position="325"/>
        <end position="336"/>
    </location>
</feature>
<keyword evidence="10" id="KW-0130">Cell adhesion</keyword>
<keyword evidence="15" id="KW-0675">Receptor</keyword>
<keyword evidence="6" id="KW-0964">Secreted</keyword>
<reference evidence="30" key="1">
    <citation type="submission" date="2025-08" db="UniProtKB">
        <authorList>
            <consortium name="Ensembl"/>
        </authorList>
    </citation>
    <scope>IDENTIFICATION</scope>
</reference>
<dbReference type="GO" id="GO:0016323">
    <property type="term" value="C:basolateral plasma membrane"/>
    <property type="evidence" value="ECO:0007669"/>
    <property type="project" value="TreeGrafter"/>
</dbReference>
<feature type="compositionally biased region" description="Basic and acidic residues" evidence="26">
    <location>
        <begin position="377"/>
        <end position="388"/>
    </location>
</feature>
<dbReference type="GO" id="GO:0005902">
    <property type="term" value="C:microvillus"/>
    <property type="evidence" value="ECO:0007669"/>
    <property type="project" value="UniProtKB-SubCell"/>
</dbReference>
<comment type="caution">
    <text evidence="24">Lacks conserved residue(s) required for the propagation of feature annotation.</text>
</comment>
<evidence type="ECO:0000256" key="13">
    <source>
        <dbReference type="ARBA" id="ARBA00023136"/>
    </source>
</evidence>
<keyword evidence="7" id="KW-0597">Phosphoprotein</keyword>
<evidence type="ECO:0000256" key="15">
    <source>
        <dbReference type="ARBA" id="ARBA00023170"/>
    </source>
</evidence>
<dbReference type="AlphaFoldDB" id="A0A3Q2P830"/>
<keyword evidence="25" id="KW-0175">Coiled coil</keyword>
<evidence type="ECO:0000256" key="26">
    <source>
        <dbReference type="SAM" id="MobiDB-lite"/>
    </source>
</evidence>
<keyword evidence="11" id="KW-0654">Proteoglycan</keyword>
<proteinExistence type="predicted"/>
<dbReference type="PRINTS" id="PR00658">
    <property type="entry name" value="CD44"/>
</dbReference>
<feature type="region of interest" description="Disordered" evidence="26">
    <location>
        <begin position="139"/>
        <end position="211"/>
    </location>
</feature>
<feature type="disulfide bond" evidence="24">
    <location>
        <begin position="77"/>
        <end position="98"/>
    </location>
</feature>
<dbReference type="GO" id="GO:0004896">
    <property type="term" value="F:cytokine receptor activity"/>
    <property type="evidence" value="ECO:0007669"/>
    <property type="project" value="TreeGrafter"/>
</dbReference>
<dbReference type="InterPro" id="IPR016187">
    <property type="entry name" value="CTDL_fold"/>
</dbReference>
<keyword evidence="31" id="KW-1185">Reference proteome</keyword>
<evidence type="ECO:0000256" key="20">
    <source>
        <dbReference type="ARBA" id="ARBA00031179"/>
    </source>
</evidence>
<dbReference type="STRING" id="8078.ENSFHEP00000008616"/>
<dbReference type="InterPro" id="IPR016186">
    <property type="entry name" value="C-type_lectin-like/link_sf"/>
</dbReference>
<dbReference type="GeneTree" id="ENSGT00530000063822"/>
<feature type="compositionally biased region" description="Polar residues" evidence="26">
    <location>
        <begin position="161"/>
        <end position="179"/>
    </location>
</feature>
<feature type="signal peptide" evidence="28">
    <location>
        <begin position="1"/>
        <end position="18"/>
    </location>
</feature>
<reference evidence="30" key="2">
    <citation type="submission" date="2025-09" db="UniProtKB">
        <authorList>
            <consortium name="Ensembl"/>
        </authorList>
    </citation>
    <scope>IDENTIFICATION</scope>
</reference>
<dbReference type="Proteomes" id="UP000265000">
    <property type="component" value="Unplaced"/>
</dbReference>
<feature type="chain" id="PRO_5018691364" description="CD44 antigen" evidence="28">
    <location>
        <begin position="19"/>
        <end position="388"/>
    </location>
</feature>
<evidence type="ECO:0000256" key="4">
    <source>
        <dbReference type="ARBA" id="ARBA00020474"/>
    </source>
</evidence>
<evidence type="ECO:0000256" key="23">
    <source>
        <dbReference type="ARBA" id="ARBA00032917"/>
    </source>
</evidence>
<dbReference type="GO" id="GO:0005576">
    <property type="term" value="C:extracellular region"/>
    <property type="evidence" value="ECO:0007669"/>
    <property type="project" value="UniProtKB-SubCell"/>
</dbReference>
<evidence type="ECO:0000256" key="28">
    <source>
        <dbReference type="SAM" id="SignalP"/>
    </source>
</evidence>
<dbReference type="SMART" id="SM00445">
    <property type="entry name" value="LINK"/>
    <property type="match status" value="1"/>
</dbReference>
<comment type="subcellular location">
    <subcellularLocation>
        <location evidence="2">Cell membrane</location>
        <topology evidence="2">Single-pass type I membrane protein</topology>
    </subcellularLocation>
    <subcellularLocation>
        <location evidence="1">Cell projection</location>
        <location evidence="1">Microvillus</location>
    </subcellularLocation>
    <subcellularLocation>
        <location evidence="3">Secreted</location>
    </subcellularLocation>
</comment>
<protein>
    <recommendedName>
        <fullName evidence="4">CD44 antigen</fullName>
    </recommendedName>
    <alternativeName>
        <fullName evidence="22">GP90 lymphocyte homing/adhesion receptor</fullName>
    </alternativeName>
    <alternativeName>
        <fullName evidence="21">HUTCH-I</fullName>
    </alternativeName>
    <alternativeName>
        <fullName evidence="23">Hermes antigen</fullName>
    </alternativeName>
    <alternativeName>
        <fullName evidence="20">Hyaluronate receptor</fullName>
    </alternativeName>
    <alternativeName>
        <fullName evidence="18">Phagocytic glycoprotein 1</fullName>
    </alternativeName>
    <alternativeName>
        <fullName evidence="19">Phagocytic glycoprotein I</fullName>
    </alternativeName>
</protein>
<dbReference type="InterPro" id="IPR043210">
    <property type="entry name" value="CD44_antigen-like"/>
</dbReference>
<keyword evidence="5" id="KW-1003">Cell membrane</keyword>
<accession>A0A3Q2P830</accession>
<evidence type="ECO:0000259" key="29">
    <source>
        <dbReference type="PROSITE" id="PS50963"/>
    </source>
</evidence>
<evidence type="ECO:0000256" key="14">
    <source>
        <dbReference type="ARBA" id="ARBA00023157"/>
    </source>
</evidence>
<dbReference type="PROSITE" id="PS50963">
    <property type="entry name" value="LINK_2"/>
    <property type="match status" value="1"/>
</dbReference>
<evidence type="ECO:0000256" key="18">
    <source>
        <dbReference type="ARBA" id="ARBA00029917"/>
    </source>
</evidence>
<feature type="domain" description="Link" evidence="29">
    <location>
        <begin position="32"/>
        <end position="121"/>
    </location>
</feature>
<name>A0A3Q2P830_FUNHE</name>
<dbReference type="InterPro" id="IPR001231">
    <property type="entry name" value="CD44_antigen"/>
</dbReference>
<evidence type="ECO:0000256" key="5">
    <source>
        <dbReference type="ARBA" id="ARBA00022475"/>
    </source>
</evidence>
<dbReference type="InterPro" id="IPR000538">
    <property type="entry name" value="Link_dom"/>
</dbReference>
<organism evidence="30 31">
    <name type="scientific">Fundulus heteroclitus</name>
    <name type="common">Killifish</name>
    <name type="synonym">Mummichog</name>
    <dbReference type="NCBI Taxonomy" id="8078"/>
    <lineage>
        <taxon>Eukaryota</taxon>
        <taxon>Metazoa</taxon>
        <taxon>Chordata</taxon>
        <taxon>Craniata</taxon>
        <taxon>Vertebrata</taxon>
        <taxon>Euteleostomi</taxon>
        <taxon>Actinopterygii</taxon>
        <taxon>Neopterygii</taxon>
        <taxon>Teleostei</taxon>
        <taxon>Neoteleostei</taxon>
        <taxon>Acanthomorphata</taxon>
        <taxon>Ovalentaria</taxon>
        <taxon>Atherinomorphae</taxon>
        <taxon>Cyprinodontiformes</taxon>
        <taxon>Fundulidae</taxon>
        <taxon>Fundulus</taxon>
    </lineage>
</organism>
<dbReference type="PRINTS" id="PR01265">
    <property type="entry name" value="LINKMODULE"/>
</dbReference>
<feature type="compositionally biased region" description="Polar residues" evidence="26">
    <location>
        <begin position="360"/>
        <end position="372"/>
    </location>
</feature>
<dbReference type="Ensembl" id="ENSFHET00000001843.1">
    <property type="protein sequence ID" value="ENSFHEP00000008616.1"/>
    <property type="gene ID" value="ENSFHEG00000009811.1"/>
</dbReference>
<evidence type="ECO:0000256" key="1">
    <source>
        <dbReference type="ARBA" id="ARBA00004105"/>
    </source>
</evidence>
<evidence type="ECO:0000256" key="10">
    <source>
        <dbReference type="ARBA" id="ARBA00022889"/>
    </source>
</evidence>
<evidence type="ECO:0000256" key="19">
    <source>
        <dbReference type="ARBA" id="ARBA00029928"/>
    </source>
</evidence>
<dbReference type="PANTHER" id="PTHR10225">
    <property type="entry name" value="HYALURONAN RECEPTOR"/>
    <property type="match status" value="1"/>
</dbReference>
<evidence type="ECO:0000313" key="31">
    <source>
        <dbReference type="Proteomes" id="UP000265000"/>
    </source>
</evidence>
<dbReference type="PANTHER" id="PTHR10225:SF6">
    <property type="entry name" value="CD44 ANTIGEN"/>
    <property type="match status" value="1"/>
</dbReference>
<keyword evidence="9 28" id="KW-0732">Signal</keyword>
<keyword evidence="14 24" id="KW-1015">Disulfide bond</keyword>
<dbReference type="GO" id="GO:0035692">
    <property type="term" value="C:macrophage migration inhibitory factor receptor complex"/>
    <property type="evidence" value="ECO:0007669"/>
    <property type="project" value="TreeGrafter"/>
</dbReference>
<dbReference type="GO" id="GO:0070374">
    <property type="term" value="P:positive regulation of ERK1 and ERK2 cascade"/>
    <property type="evidence" value="ECO:0007669"/>
    <property type="project" value="TreeGrafter"/>
</dbReference>
<dbReference type="GO" id="GO:0006954">
    <property type="term" value="P:inflammatory response"/>
    <property type="evidence" value="ECO:0007669"/>
    <property type="project" value="TreeGrafter"/>
</dbReference>
<evidence type="ECO:0000256" key="11">
    <source>
        <dbReference type="ARBA" id="ARBA00022974"/>
    </source>
</evidence>
<evidence type="ECO:0000256" key="8">
    <source>
        <dbReference type="ARBA" id="ARBA00022692"/>
    </source>
</evidence>
<keyword evidence="8 27" id="KW-0812">Transmembrane</keyword>
<evidence type="ECO:0000256" key="2">
    <source>
        <dbReference type="ARBA" id="ARBA00004251"/>
    </source>
</evidence>
<evidence type="ECO:0000256" key="25">
    <source>
        <dbReference type="SAM" id="Coils"/>
    </source>
</evidence>
<dbReference type="Pfam" id="PF00193">
    <property type="entry name" value="Xlink"/>
    <property type="match status" value="1"/>
</dbReference>
<evidence type="ECO:0000256" key="12">
    <source>
        <dbReference type="ARBA" id="ARBA00022989"/>
    </source>
</evidence>
<evidence type="ECO:0000256" key="22">
    <source>
        <dbReference type="ARBA" id="ARBA00032514"/>
    </source>
</evidence>
<evidence type="ECO:0000256" key="17">
    <source>
        <dbReference type="ARBA" id="ARBA00023273"/>
    </source>
</evidence>
<dbReference type="SUPFAM" id="SSF56436">
    <property type="entry name" value="C-type lectin-like"/>
    <property type="match status" value="1"/>
</dbReference>
<keyword evidence="16" id="KW-0325">Glycoprotein</keyword>
<feature type="transmembrane region" description="Helical" evidence="27">
    <location>
        <begin position="293"/>
        <end position="314"/>
    </location>
</feature>
<dbReference type="GO" id="GO:0007155">
    <property type="term" value="P:cell adhesion"/>
    <property type="evidence" value="ECO:0007669"/>
    <property type="project" value="UniProtKB-KW"/>
</dbReference>
<dbReference type="GO" id="GO:0005540">
    <property type="term" value="F:hyaluronic acid binding"/>
    <property type="evidence" value="ECO:0007669"/>
    <property type="project" value="InterPro"/>
</dbReference>
<feature type="region of interest" description="Disordered" evidence="26">
    <location>
        <begin position="252"/>
        <end position="289"/>
    </location>
</feature>
<evidence type="ECO:0000313" key="30">
    <source>
        <dbReference type="Ensembl" id="ENSFHEP00000008616.1"/>
    </source>
</evidence>
<evidence type="ECO:0000256" key="3">
    <source>
        <dbReference type="ARBA" id="ARBA00004613"/>
    </source>
</evidence>